<keyword evidence="1" id="KW-1133">Transmembrane helix</keyword>
<accession>A0A6B9XYB3</accession>
<feature type="transmembrane region" description="Helical" evidence="1">
    <location>
        <begin position="70"/>
        <end position="93"/>
    </location>
</feature>
<proteinExistence type="predicted"/>
<name>A0A6B9XYB3_ENTCL</name>
<evidence type="ECO:0000256" key="1">
    <source>
        <dbReference type="SAM" id="Phobius"/>
    </source>
</evidence>
<feature type="transmembrane region" description="Helical" evidence="1">
    <location>
        <begin position="286"/>
        <end position="311"/>
    </location>
</feature>
<feature type="transmembrane region" description="Helical" evidence="1">
    <location>
        <begin position="163"/>
        <end position="185"/>
    </location>
</feature>
<gene>
    <name evidence="2" type="primary">wzx</name>
</gene>
<feature type="transmembrane region" description="Helical" evidence="1">
    <location>
        <begin position="99"/>
        <end position="118"/>
    </location>
</feature>
<evidence type="ECO:0000313" key="2">
    <source>
        <dbReference type="EMBL" id="QHR93344.1"/>
    </source>
</evidence>
<organism evidence="2">
    <name type="scientific">Enterobacter cloacae</name>
    <dbReference type="NCBI Taxonomy" id="550"/>
    <lineage>
        <taxon>Bacteria</taxon>
        <taxon>Pseudomonadati</taxon>
        <taxon>Pseudomonadota</taxon>
        <taxon>Gammaproteobacteria</taxon>
        <taxon>Enterobacterales</taxon>
        <taxon>Enterobacteriaceae</taxon>
        <taxon>Enterobacter</taxon>
        <taxon>Enterobacter cloacae complex</taxon>
    </lineage>
</organism>
<reference evidence="2" key="1">
    <citation type="submission" date="2019-03" db="EMBL/GenBank/DDBJ databases">
        <title>Genetic characterization of the O-antigen and development of a molecular serotyping scheme for Enterobacter cloacae.</title>
        <authorList>
            <person name="Li Y."/>
            <person name="Huang J."/>
            <person name="Wang X."/>
            <person name="Xu C."/>
            <person name="Han T."/>
            <person name="Guo X."/>
        </authorList>
    </citation>
    <scope>NUCLEOTIDE SEQUENCE</scope>
    <source>
        <strain evidence="2">NCTC 11593</strain>
    </source>
</reference>
<dbReference type="AlphaFoldDB" id="A0A6B9XYB3"/>
<keyword evidence="1" id="KW-0812">Transmembrane</keyword>
<feature type="transmembrane region" description="Helical" evidence="1">
    <location>
        <begin position="197"/>
        <end position="222"/>
    </location>
</feature>
<feature type="transmembrane region" description="Helical" evidence="1">
    <location>
        <begin position="349"/>
        <end position="369"/>
    </location>
</feature>
<dbReference type="EMBL" id="MK595736">
    <property type="protein sequence ID" value="QHR93344.1"/>
    <property type="molecule type" value="Genomic_DNA"/>
</dbReference>
<feature type="transmembrane region" description="Helical" evidence="1">
    <location>
        <begin position="242"/>
        <end position="265"/>
    </location>
</feature>
<feature type="transmembrane region" description="Helical" evidence="1">
    <location>
        <begin position="20"/>
        <end position="49"/>
    </location>
</feature>
<feature type="transmembrane region" description="Helical" evidence="1">
    <location>
        <begin position="317"/>
        <end position="337"/>
    </location>
</feature>
<feature type="transmembrane region" description="Helical" evidence="1">
    <location>
        <begin position="375"/>
        <end position="394"/>
    </location>
</feature>
<keyword evidence="1" id="KW-0472">Membrane</keyword>
<protein>
    <submittedName>
        <fullName evidence="2">Flippase</fullName>
    </submittedName>
</protein>
<feature type="transmembrane region" description="Helical" evidence="1">
    <location>
        <begin position="138"/>
        <end position="157"/>
    </location>
</feature>
<sequence>MKGLLGLGLRASTLGGKVLLMLYLTHAYGVSVVGAYGILVSIISFSVYLSGLELYSLLLKSYTGTQRGSCFAYTNQMFFSLFSSLIVSFSVVIYMHQYFPYKGVTIFAMLLTVTEVLLQEYHRILLAKGRATIANILLFVRNGVWCYFILIFLFYIKVSDEKIVSFISFCWLCANLIALCFVFLYAKYNLILSFTKISFKILYFLIRKSVPIFISSIFIRVIVSLDKVLLSHFTSLSIVGVYTFYTSIGNALQALLDAGMISYKYKDILFVSRQRKAVEFMVYIKKLYFTSLICMASIFLASLLFFTIFNYNDYYEYAFALLIVLISSSLQSLGALFKQYAIMNFRSSILKAGLLSFAVFLIACGTYKVLHLGPIYTIAISVLFASFSYILYLWKWLKKANE</sequence>